<dbReference type="GO" id="GO:0005524">
    <property type="term" value="F:ATP binding"/>
    <property type="evidence" value="ECO:0007669"/>
    <property type="project" value="UniProtKB-KW"/>
</dbReference>
<dbReference type="FunCoup" id="A0A397RP38">
    <property type="interactions" value="59"/>
</dbReference>
<dbReference type="InterPro" id="IPR027417">
    <property type="entry name" value="P-loop_NTPase"/>
</dbReference>
<accession>A0A397RP38</accession>
<dbReference type="Gene3D" id="3.40.50.300">
    <property type="entry name" value="P-loop containing nucleotide triphosphate hydrolases"/>
    <property type="match status" value="1"/>
</dbReference>
<dbReference type="InterPro" id="IPR017871">
    <property type="entry name" value="ABC_transporter-like_CS"/>
</dbReference>
<dbReference type="InParanoid" id="A0A397RP38"/>
<dbReference type="InterPro" id="IPR003593">
    <property type="entry name" value="AAA+_ATPase"/>
</dbReference>
<dbReference type="SUPFAM" id="SSF52540">
    <property type="entry name" value="P-loop containing nucleoside triphosphate hydrolases"/>
    <property type="match status" value="1"/>
</dbReference>
<comment type="similarity">
    <text evidence="1">Belongs to the ABC transporter superfamily.</text>
</comment>
<evidence type="ECO:0000313" key="7">
    <source>
        <dbReference type="Proteomes" id="UP000266506"/>
    </source>
</evidence>
<dbReference type="PANTHER" id="PTHR42734">
    <property type="entry name" value="METAL TRANSPORT SYSTEM ATP-BINDING PROTEIN TM_0124-RELATED"/>
    <property type="match status" value="1"/>
</dbReference>
<keyword evidence="4 6" id="KW-0067">ATP-binding</keyword>
<evidence type="ECO:0000256" key="2">
    <source>
        <dbReference type="ARBA" id="ARBA00022448"/>
    </source>
</evidence>
<dbReference type="EMBL" id="QXEV01000009">
    <property type="protein sequence ID" value="RIA75893.1"/>
    <property type="molecule type" value="Genomic_DNA"/>
</dbReference>
<gene>
    <name evidence="6" type="ORF">EI71_01066</name>
</gene>
<organism evidence="6 7">
    <name type="scientific">Anaeroplasma bactoclasticum</name>
    <dbReference type="NCBI Taxonomy" id="2088"/>
    <lineage>
        <taxon>Bacteria</taxon>
        <taxon>Bacillati</taxon>
        <taxon>Mycoplasmatota</taxon>
        <taxon>Mollicutes</taxon>
        <taxon>Anaeroplasmatales</taxon>
        <taxon>Anaeroplasmataceae</taxon>
        <taxon>Anaeroplasma</taxon>
    </lineage>
</organism>
<dbReference type="SMART" id="SM00382">
    <property type="entry name" value="AAA"/>
    <property type="match status" value="1"/>
</dbReference>
<protein>
    <submittedName>
        <fullName evidence="6">Zinc transport system ATP-binding protein</fullName>
    </submittedName>
</protein>
<dbReference type="PROSITE" id="PS50893">
    <property type="entry name" value="ABC_TRANSPORTER_2"/>
    <property type="match status" value="1"/>
</dbReference>
<evidence type="ECO:0000313" key="6">
    <source>
        <dbReference type="EMBL" id="RIA75893.1"/>
    </source>
</evidence>
<dbReference type="InterPro" id="IPR003439">
    <property type="entry name" value="ABC_transporter-like_ATP-bd"/>
</dbReference>
<reference evidence="6 7" key="1">
    <citation type="submission" date="2018-08" db="EMBL/GenBank/DDBJ databases">
        <title>Genomic Encyclopedia of Archaeal and Bacterial Type Strains, Phase II (KMG-II): from individual species to whole genera.</title>
        <authorList>
            <person name="Goeker M."/>
        </authorList>
    </citation>
    <scope>NUCLEOTIDE SEQUENCE [LARGE SCALE GENOMIC DNA]</scope>
    <source>
        <strain evidence="6 7">ATCC 27112</strain>
    </source>
</reference>
<name>A0A397RP38_9MOLU</name>
<dbReference type="AlphaFoldDB" id="A0A397RP38"/>
<evidence type="ECO:0000256" key="1">
    <source>
        <dbReference type="ARBA" id="ARBA00005417"/>
    </source>
</evidence>
<keyword evidence="7" id="KW-1185">Reference proteome</keyword>
<keyword evidence="2" id="KW-0813">Transport</keyword>
<dbReference type="InterPro" id="IPR050153">
    <property type="entry name" value="Metal_Ion_Import_ABC"/>
</dbReference>
<dbReference type="OrthoDB" id="388394at2"/>
<proteinExistence type="inferred from homology"/>
<comment type="caution">
    <text evidence="6">The sequence shown here is derived from an EMBL/GenBank/DDBJ whole genome shotgun (WGS) entry which is preliminary data.</text>
</comment>
<keyword evidence="3" id="KW-0547">Nucleotide-binding</keyword>
<dbReference type="PROSITE" id="PS00211">
    <property type="entry name" value="ABC_TRANSPORTER_1"/>
    <property type="match status" value="1"/>
</dbReference>
<dbReference type="GO" id="GO:0016887">
    <property type="term" value="F:ATP hydrolysis activity"/>
    <property type="evidence" value="ECO:0007669"/>
    <property type="project" value="InterPro"/>
</dbReference>
<feature type="domain" description="ABC transporter" evidence="5">
    <location>
        <begin position="3"/>
        <end position="220"/>
    </location>
</feature>
<dbReference type="Pfam" id="PF00005">
    <property type="entry name" value="ABC_tran"/>
    <property type="match status" value="1"/>
</dbReference>
<evidence type="ECO:0000256" key="3">
    <source>
        <dbReference type="ARBA" id="ARBA00022741"/>
    </source>
</evidence>
<evidence type="ECO:0000259" key="5">
    <source>
        <dbReference type="PROSITE" id="PS50893"/>
    </source>
</evidence>
<dbReference type="PANTHER" id="PTHR42734:SF17">
    <property type="entry name" value="METAL TRANSPORT SYSTEM ATP-BINDING PROTEIN TM_0124-RELATED"/>
    <property type="match status" value="1"/>
</dbReference>
<sequence>MLVDVSNLSLGYEKQTVIHDISFQVEENDFIIVLGSNGVGKSTLIKGMLGLIKPLGGSIQYNTEKIGYMPQETRVDPNFPASVMEVILSGFVNKMGLRPFHNKKDKEKAYEIMEILKITHLKKKCFSELSGGQRQKVLLARSLCATDKLLILDEPSNNLDQKSKSEFYTILKHLNEGHHISIIMITHDIDNDSLIGNKVLALRTDGYYFGKTDDYMEADLWY</sequence>
<dbReference type="Proteomes" id="UP000266506">
    <property type="component" value="Unassembled WGS sequence"/>
</dbReference>
<evidence type="ECO:0000256" key="4">
    <source>
        <dbReference type="ARBA" id="ARBA00022840"/>
    </source>
</evidence>